<dbReference type="Proteomes" id="UP000198870">
    <property type="component" value="Unassembled WGS sequence"/>
</dbReference>
<dbReference type="GO" id="GO:0016491">
    <property type="term" value="F:oxidoreductase activity"/>
    <property type="evidence" value="ECO:0007669"/>
    <property type="project" value="UniProtKB-KW"/>
</dbReference>
<dbReference type="OrthoDB" id="9777685at2"/>
<gene>
    <name evidence="3" type="ORF">SAMN05216233_103269</name>
</gene>
<evidence type="ECO:0000313" key="3">
    <source>
        <dbReference type="EMBL" id="SCY07055.1"/>
    </source>
</evidence>
<proteinExistence type="predicted"/>
<name>A0A1G5CX82_9BACT</name>
<accession>A0A1G5CX82</accession>
<dbReference type="PANTHER" id="PTHR42947">
    <property type="entry name" value="COB--COM HETERODISULFIDE REDUCTASE SUBUNIT B 1"/>
    <property type="match status" value="1"/>
</dbReference>
<organism evidence="3 4">
    <name type="scientific">Desulfoluna spongiiphila</name>
    <dbReference type="NCBI Taxonomy" id="419481"/>
    <lineage>
        <taxon>Bacteria</taxon>
        <taxon>Pseudomonadati</taxon>
        <taxon>Thermodesulfobacteriota</taxon>
        <taxon>Desulfobacteria</taxon>
        <taxon>Desulfobacterales</taxon>
        <taxon>Desulfolunaceae</taxon>
        <taxon>Desulfoluna</taxon>
    </lineage>
</organism>
<sequence>MKCETRPMEVTWFPGCSMKTSAIENHESFKIFCEAIGIRLVELPDWNCCGSSSAHSIDRDLAFDLVARNLALAPSGRPILTACPSCTLRFKEAHHHLMENPDARSRFHGKWGVPFDESKQVMHFFELIDGLDISAFAQGKKPLSGLTYAPYYGCMLARPPQLRRQKNFHGLMEKILGTLGARAVTWQGQNRCCGTFLSVARPDAVTEVVNGIVQSGIQSGAECLITACAMCQLNLEIRCNLGRRLPVLHFSEILTLALGRGKDTDRWFKKHLVDPRPLLDAKGLI</sequence>
<dbReference type="Gene3D" id="1.20.1050.140">
    <property type="match status" value="1"/>
</dbReference>
<dbReference type="EMBL" id="FMUX01000003">
    <property type="protein sequence ID" value="SCY07055.1"/>
    <property type="molecule type" value="Genomic_DNA"/>
</dbReference>
<feature type="domain" description="Cysteine-rich" evidence="2">
    <location>
        <begin position="150"/>
        <end position="235"/>
    </location>
</feature>
<dbReference type="PANTHER" id="PTHR42947:SF1">
    <property type="entry name" value="COB--COM HETERODISULFIDE REDUCTASE SUBUNIT B 1"/>
    <property type="match status" value="1"/>
</dbReference>
<dbReference type="STRING" id="419481.SAMN05216233_103269"/>
<evidence type="ECO:0000259" key="2">
    <source>
        <dbReference type="Pfam" id="PF02754"/>
    </source>
</evidence>
<keyword evidence="4" id="KW-1185">Reference proteome</keyword>
<reference evidence="3 4" key="1">
    <citation type="submission" date="2016-10" db="EMBL/GenBank/DDBJ databases">
        <authorList>
            <person name="de Groot N.N."/>
        </authorList>
    </citation>
    <scope>NUCLEOTIDE SEQUENCE [LARGE SCALE GENOMIC DNA]</scope>
    <source>
        <strain evidence="3 4">AA1</strain>
    </source>
</reference>
<feature type="domain" description="Cysteine-rich" evidence="2">
    <location>
        <begin position="10"/>
        <end position="90"/>
    </location>
</feature>
<keyword evidence="1" id="KW-0560">Oxidoreductase</keyword>
<dbReference type="RefSeq" id="WP_092209531.1">
    <property type="nucleotide sequence ID" value="NZ_FMUX01000003.1"/>
</dbReference>
<evidence type="ECO:0000313" key="4">
    <source>
        <dbReference type="Proteomes" id="UP000198870"/>
    </source>
</evidence>
<dbReference type="AlphaFoldDB" id="A0A1G5CX82"/>
<evidence type="ECO:0000256" key="1">
    <source>
        <dbReference type="ARBA" id="ARBA00023002"/>
    </source>
</evidence>
<dbReference type="InterPro" id="IPR004017">
    <property type="entry name" value="Cys_rich_dom"/>
</dbReference>
<protein>
    <submittedName>
        <fullName evidence="3">Heterodisulfide reductase subunit B</fullName>
    </submittedName>
</protein>
<dbReference type="Pfam" id="PF02754">
    <property type="entry name" value="CCG"/>
    <property type="match status" value="2"/>
</dbReference>
<dbReference type="InterPro" id="IPR051278">
    <property type="entry name" value="HdrB/HdrD_reductase"/>
</dbReference>